<feature type="transmembrane region" description="Helical" evidence="1">
    <location>
        <begin position="35"/>
        <end position="54"/>
    </location>
</feature>
<keyword evidence="1" id="KW-0812">Transmembrane</keyword>
<feature type="transmembrane region" description="Helical" evidence="1">
    <location>
        <begin position="99"/>
        <end position="121"/>
    </location>
</feature>
<organism evidence="2 3">
    <name type="scientific">Actinoallomurus oryzae</name>
    <dbReference type="NCBI Taxonomy" id="502180"/>
    <lineage>
        <taxon>Bacteria</taxon>
        <taxon>Bacillati</taxon>
        <taxon>Actinomycetota</taxon>
        <taxon>Actinomycetes</taxon>
        <taxon>Streptosporangiales</taxon>
        <taxon>Thermomonosporaceae</taxon>
        <taxon>Actinoallomurus</taxon>
    </lineage>
</organism>
<evidence type="ECO:0000313" key="2">
    <source>
        <dbReference type="EMBL" id="GAA4506078.1"/>
    </source>
</evidence>
<protein>
    <recommendedName>
        <fullName evidence="4">DUF1453 domain-containing protein</fullName>
    </recommendedName>
</protein>
<evidence type="ECO:0000313" key="3">
    <source>
        <dbReference type="Proteomes" id="UP001500503"/>
    </source>
</evidence>
<reference evidence="3" key="1">
    <citation type="journal article" date="2019" name="Int. J. Syst. Evol. Microbiol.">
        <title>The Global Catalogue of Microorganisms (GCM) 10K type strain sequencing project: providing services to taxonomists for standard genome sequencing and annotation.</title>
        <authorList>
            <consortium name="The Broad Institute Genomics Platform"/>
            <consortium name="The Broad Institute Genome Sequencing Center for Infectious Disease"/>
            <person name="Wu L."/>
            <person name="Ma J."/>
        </authorList>
    </citation>
    <scope>NUCLEOTIDE SEQUENCE [LARGE SCALE GENOMIC DNA]</scope>
    <source>
        <strain evidence="3">JCM 17933</strain>
    </source>
</reference>
<keyword evidence="3" id="KW-1185">Reference proteome</keyword>
<keyword evidence="1" id="KW-0472">Membrane</keyword>
<dbReference type="EMBL" id="BAABHF010000038">
    <property type="protein sequence ID" value="GAA4506078.1"/>
    <property type="molecule type" value="Genomic_DNA"/>
</dbReference>
<proteinExistence type="predicted"/>
<gene>
    <name evidence="2" type="ORF">GCM10023191_062720</name>
</gene>
<evidence type="ECO:0000256" key="1">
    <source>
        <dbReference type="SAM" id="Phobius"/>
    </source>
</evidence>
<evidence type="ECO:0008006" key="4">
    <source>
        <dbReference type="Google" id="ProtNLM"/>
    </source>
</evidence>
<comment type="caution">
    <text evidence="2">The sequence shown here is derived from an EMBL/GenBank/DDBJ whole genome shotgun (WGS) entry which is preliminary data.</text>
</comment>
<feature type="transmembrane region" description="Helical" evidence="1">
    <location>
        <begin position="60"/>
        <end position="79"/>
    </location>
</feature>
<name>A0ABP8QML1_9ACTN</name>
<accession>A0ABP8QML1</accession>
<dbReference type="RefSeq" id="WP_345469948.1">
    <property type="nucleotide sequence ID" value="NZ_BAABHF010000038.1"/>
</dbReference>
<feature type="transmembrane region" description="Helical" evidence="1">
    <location>
        <begin position="141"/>
        <end position="159"/>
    </location>
</feature>
<dbReference type="Proteomes" id="UP001500503">
    <property type="component" value="Unassembled WGS sequence"/>
</dbReference>
<sequence length="178" mass="18754">MDIGVWILNLAVLFVVLESDLGTRKVTRLRVLRPVITAAAIVPIFIGDLATSGYGLMLEIAGIAAGLLPGLLASAFMPVHEGTAKGHRCAKSRAGIGYALTWIAVVGARIAFSYGSAHVFGRQLGEWMAAHSVSKDALTDALIFMAVVMMLTRTVLLHLKARAALARPRPAGATLPVA</sequence>
<keyword evidence="1" id="KW-1133">Transmembrane helix</keyword>